<feature type="transmembrane region" description="Helical" evidence="1">
    <location>
        <begin position="237"/>
        <end position="256"/>
    </location>
</feature>
<reference evidence="2" key="2">
    <citation type="submission" date="2020-09" db="EMBL/GenBank/DDBJ databases">
        <authorList>
            <person name="Sun Q."/>
            <person name="Zhou Y."/>
        </authorList>
    </citation>
    <scope>NUCLEOTIDE SEQUENCE</scope>
    <source>
        <strain evidence="2">CGMCC 1.12187</strain>
    </source>
</reference>
<evidence type="ECO:0000256" key="1">
    <source>
        <dbReference type="SAM" id="Phobius"/>
    </source>
</evidence>
<name>A0A917LNC6_9MICC</name>
<feature type="transmembrane region" description="Helical" evidence="1">
    <location>
        <begin position="151"/>
        <end position="171"/>
    </location>
</feature>
<dbReference type="RefSeq" id="WP_188534251.1">
    <property type="nucleotide sequence ID" value="NZ_BMEQ01000002.1"/>
</dbReference>
<dbReference type="EMBL" id="BMEQ01000002">
    <property type="protein sequence ID" value="GGG45613.1"/>
    <property type="molecule type" value="Genomic_DNA"/>
</dbReference>
<feature type="transmembrane region" description="Helical" evidence="1">
    <location>
        <begin position="46"/>
        <end position="65"/>
    </location>
</feature>
<evidence type="ECO:0000313" key="3">
    <source>
        <dbReference type="Proteomes" id="UP000638848"/>
    </source>
</evidence>
<feature type="transmembrane region" description="Helical" evidence="1">
    <location>
        <begin position="117"/>
        <end position="139"/>
    </location>
</feature>
<keyword evidence="3" id="KW-1185">Reference proteome</keyword>
<dbReference type="AlphaFoldDB" id="A0A917LNC6"/>
<keyword evidence="1" id="KW-0472">Membrane</keyword>
<reference evidence="2" key="1">
    <citation type="journal article" date="2014" name="Int. J. Syst. Evol. Microbiol.">
        <title>Complete genome sequence of Corynebacterium casei LMG S-19264T (=DSM 44701T), isolated from a smear-ripened cheese.</title>
        <authorList>
            <consortium name="US DOE Joint Genome Institute (JGI-PGF)"/>
            <person name="Walter F."/>
            <person name="Albersmeier A."/>
            <person name="Kalinowski J."/>
            <person name="Ruckert C."/>
        </authorList>
    </citation>
    <scope>NUCLEOTIDE SEQUENCE</scope>
    <source>
        <strain evidence="2">CGMCC 1.12187</strain>
    </source>
</reference>
<comment type="caution">
    <text evidence="2">The sequence shown here is derived from an EMBL/GenBank/DDBJ whole genome shotgun (WGS) entry which is preliminary data.</text>
</comment>
<protein>
    <submittedName>
        <fullName evidence="2">Uncharacterized protein</fullName>
    </submittedName>
</protein>
<evidence type="ECO:0000313" key="2">
    <source>
        <dbReference type="EMBL" id="GGG45613.1"/>
    </source>
</evidence>
<proteinExistence type="predicted"/>
<keyword evidence="1" id="KW-0812">Transmembrane</keyword>
<gene>
    <name evidence="2" type="ORF">GCM10011374_04870</name>
</gene>
<organism evidence="2 3">
    <name type="scientific">Kocuria dechangensis</name>
    <dbReference type="NCBI Taxonomy" id="1176249"/>
    <lineage>
        <taxon>Bacteria</taxon>
        <taxon>Bacillati</taxon>
        <taxon>Actinomycetota</taxon>
        <taxon>Actinomycetes</taxon>
        <taxon>Micrococcales</taxon>
        <taxon>Micrococcaceae</taxon>
        <taxon>Kocuria</taxon>
    </lineage>
</organism>
<feature type="transmembrane region" description="Helical" evidence="1">
    <location>
        <begin position="77"/>
        <end position="97"/>
    </location>
</feature>
<sequence>MSAARPAPIRWPSRPAVLGWFAGGTLLAFVIPWAGTDLMDLNRDLYYLVHFTLVLSFLAVFLARTGVPWSRLLRRRLGWSLGLGALVAVVAVTNVLRDPATPRPDGAYLGFEILWRGVVYGAVDAAVLYVFPALVALALMRGDTAGLGRRLVFAALTLLLAVVVVGAYHLGYEQFRGPALLAPEIGAVQFSLPTVLTANPAGSVVAHVAAHVTAVLHQYEGPTYLPPAGEGPRLLDGAPGAVVAGVWVLLTAVVWWRGRHWLLTGSRGAAPDRAGAGRSGAPRP</sequence>
<dbReference type="Proteomes" id="UP000638848">
    <property type="component" value="Unassembled WGS sequence"/>
</dbReference>
<feature type="transmembrane region" description="Helical" evidence="1">
    <location>
        <begin position="16"/>
        <end position="34"/>
    </location>
</feature>
<keyword evidence="1" id="KW-1133">Transmembrane helix</keyword>
<accession>A0A917LNC6</accession>